<dbReference type="Proteomes" id="UP001596143">
    <property type="component" value="Unassembled WGS sequence"/>
</dbReference>
<dbReference type="InterPro" id="IPR006108">
    <property type="entry name" value="3HC_DH_C"/>
</dbReference>
<comment type="caution">
    <text evidence="6">The sequence shown here is derived from an EMBL/GenBank/DDBJ whole genome shotgun (WGS) entry which is preliminary data.</text>
</comment>
<dbReference type="SUPFAM" id="SSF48179">
    <property type="entry name" value="6-phosphogluconate dehydrogenase C-terminal domain-like"/>
    <property type="match status" value="1"/>
</dbReference>
<comment type="pathway">
    <text evidence="1">Lipid metabolism; butanoate metabolism.</text>
</comment>
<dbReference type="Pfam" id="PF00725">
    <property type="entry name" value="3HCDH"/>
    <property type="match status" value="1"/>
</dbReference>
<protein>
    <submittedName>
        <fullName evidence="6">3-hydroxyacyl-CoA dehydrogenase family protein</fullName>
    </submittedName>
</protein>
<evidence type="ECO:0000259" key="5">
    <source>
        <dbReference type="Pfam" id="PF02737"/>
    </source>
</evidence>
<dbReference type="Pfam" id="PF02737">
    <property type="entry name" value="3HCDH_N"/>
    <property type="match status" value="1"/>
</dbReference>
<feature type="domain" description="3-hydroxyacyl-CoA dehydrogenase NAD binding" evidence="5">
    <location>
        <begin position="24"/>
        <end position="139"/>
    </location>
</feature>
<organism evidence="6 7">
    <name type="scientific">Aliibacillus thermotolerans</name>
    <dbReference type="NCBI Taxonomy" id="1834418"/>
    <lineage>
        <taxon>Bacteria</taxon>
        <taxon>Bacillati</taxon>
        <taxon>Bacillota</taxon>
        <taxon>Bacilli</taxon>
        <taxon>Bacillales</taxon>
        <taxon>Bacillaceae</taxon>
        <taxon>Aliibacillus</taxon>
    </lineage>
</organism>
<sequence>MNPVNILIMGNNRLASSLSECWQLNNYHVVHHLENMEKVNFVIETENLDKETKQMQLGDIEKSISKDTPILTTTLGWSATEVASWLMYPERVIGFAAFDNVKDAPGIEAVLPLQGKESYLLYVTEQFKQIGKEVIEVDEDEPGLVYPRILSMIVNEAAYALMEQTASARDIDRAMKLGTNYPAGPLEWAAEIGIDNVYAVLQGLYQHLGEERYRPASLIKKLVYANWIGHATKKDFYYFEKRKNKEFTKM</sequence>
<dbReference type="InterPro" id="IPR008927">
    <property type="entry name" value="6-PGluconate_DH-like_C_sf"/>
</dbReference>
<feature type="domain" description="3-hydroxyacyl-CoA dehydrogenase C-terminal" evidence="4">
    <location>
        <begin position="143"/>
        <end position="237"/>
    </location>
</feature>
<dbReference type="InterPro" id="IPR013328">
    <property type="entry name" value="6PGD_dom2"/>
</dbReference>
<accession>A0ABW0U8G0</accession>
<name>A0ABW0U8G0_9BACI</name>
<gene>
    <name evidence="6" type="ORF">ACFPTR_06500</name>
</gene>
<dbReference type="PANTHER" id="PTHR48075">
    <property type="entry name" value="3-HYDROXYACYL-COA DEHYDROGENASE FAMILY PROTEIN"/>
    <property type="match status" value="1"/>
</dbReference>
<dbReference type="RefSeq" id="WP_270897815.1">
    <property type="nucleotide sequence ID" value="NZ_JBHSPF010000024.1"/>
</dbReference>
<reference evidence="7" key="1">
    <citation type="journal article" date="2019" name="Int. J. Syst. Evol. Microbiol.">
        <title>The Global Catalogue of Microorganisms (GCM) 10K type strain sequencing project: providing services to taxonomists for standard genome sequencing and annotation.</title>
        <authorList>
            <consortium name="The Broad Institute Genomics Platform"/>
            <consortium name="The Broad Institute Genome Sequencing Center for Infectious Disease"/>
            <person name="Wu L."/>
            <person name="Ma J."/>
        </authorList>
    </citation>
    <scope>NUCLEOTIDE SEQUENCE [LARGE SCALE GENOMIC DNA]</scope>
    <source>
        <strain evidence="7">CGMCC 1.15790</strain>
    </source>
</reference>
<evidence type="ECO:0000259" key="4">
    <source>
        <dbReference type="Pfam" id="PF00725"/>
    </source>
</evidence>
<dbReference type="InterPro" id="IPR006176">
    <property type="entry name" value="3-OHacyl-CoA_DH_NAD-bd"/>
</dbReference>
<evidence type="ECO:0000256" key="3">
    <source>
        <dbReference type="ARBA" id="ARBA00023002"/>
    </source>
</evidence>
<dbReference type="InterPro" id="IPR036291">
    <property type="entry name" value="NAD(P)-bd_dom_sf"/>
</dbReference>
<evidence type="ECO:0000256" key="2">
    <source>
        <dbReference type="ARBA" id="ARBA00009463"/>
    </source>
</evidence>
<keyword evidence="7" id="KW-1185">Reference proteome</keyword>
<dbReference type="SUPFAM" id="SSF51735">
    <property type="entry name" value="NAD(P)-binding Rossmann-fold domains"/>
    <property type="match status" value="1"/>
</dbReference>
<dbReference type="Gene3D" id="3.40.50.720">
    <property type="entry name" value="NAD(P)-binding Rossmann-like Domain"/>
    <property type="match status" value="1"/>
</dbReference>
<comment type="similarity">
    <text evidence="2">Belongs to the 3-hydroxyacyl-CoA dehydrogenase family.</text>
</comment>
<dbReference type="Gene3D" id="1.10.1040.10">
    <property type="entry name" value="N-(1-d-carboxylethyl)-l-norvaline Dehydrogenase, domain 2"/>
    <property type="match status" value="1"/>
</dbReference>
<dbReference type="EMBL" id="JBHSPF010000024">
    <property type="protein sequence ID" value="MFC5628546.1"/>
    <property type="molecule type" value="Genomic_DNA"/>
</dbReference>
<evidence type="ECO:0000313" key="7">
    <source>
        <dbReference type="Proteomes" id="UP001596143"/>
    </source>
</evidence>
<dbReference type="PANTHER" id="PTHR48075:SF5">
    <property type="entry name" value="3-HYDROXYBUTYRYL-COA DEHYDROGENASE"/>
    <property type="match status" value="1"/>
</dbReference>
<evidence type="ECO:0000313" key="6">
    <source>
        <dbReference type="EMBL" id="MFC5628546.1"/>
    </source>
</evidence>
<evidence type="ECO:0000256" key="1">
    <source>
        <dbReference type="ARBA" id="ARBA00005086"/>
    </source>
</evidence>
<proteinExistence type="inferred from homology"/>
<keyword evidence="3" id="KW-0560">Oxidoreductase</keyword>